<comment type="subunit">
    <text evidence="3">The complex is composed of two ATP-binding proteins (HrtA), two transmembrane proteins (HrtB) and a solute-binding protein.</text>
</comment>
<feature type="transmembrane region" description="Helical" evidence="11">
    <location>
        <begin position="280"/>
        <end position="303"/>
    </location>
</feature>
<accession>A0A0V8HPB0</accession>
<comment type="similarity">
    <text evidence="2">Belongs to the ABC-4 integral membrane protein family. HrtB subfamily.</text>
</comment>
<dbReference type="EMBL" id="FMAU01000001">
    <property type="protein sequence ID" value="SCB73904.1"/>
    <property type="molecule type" value="Genomic_DNA"/>
</dbReference>
<comment type="subcellular location">
    <subcellularLocation>
        <location evidence="1">Cell membrane</location>
        <topology evidence="1">Multi-pass membrane protein</topology>
    </subcellularLocation>
</comment>
<keyword evidence="8 11" id="KW-1133">Transmembrane helix</keyword>
<dbReference type="OrthoDB" id="384327at2"/>
<organism evidence="13 14">
    <name type="scientific">[Bacillus] enclensis</name>
    <dbReference type="NCBI Taxonomy" id="1402860"/>
    <lineage>
        <taxon>Bacteria</taxon>
        <taxon>Bacillati</taxon>
        <taxon>Bacillota</taxon>
        <taxon>Bacilli</taxon>
        <taxon>Bacillales</taxon>
        <taxon>Bacillaceae</taxon>
        <taxon>Rossellomorea</taxon>
    </lineage>
</organism>
<keyword evidence="9 11" id="KW-0472">Membrane</keyword>
<evidence type="ECO:0000256" key="10">
    <source>
        <dbReference type="ARBA" id="ARBA00024973"/>
    </source>
</evidence>
<evidence type="ECO:0000256" key="5">
    <source>
        <dbReference type="ARBA" id="ARBA00022448"/>
    </source>
</evidence>
<keyword evidence="6" id="KW-1003">Cell membrane</keyword>
<evidence type="ECO:0000256" key="2">
    <source>
        <dbReference type="ARBA" id="ARBA00008697"/>
    </source>
</evidence>
<evidence type="ECO:0000256" key="3">
    <source>
        <dbReference type="ARBA" id="ARBA00011131"/>
    </source>
</evidence>
<dbReference type="InterPro" id="IPR003838">
    <property type="entry name" value="ABC3_permease_C"/>
</dbReference>
<evidence type="ECO:0000256" key="11">
    <source>
        <dbReference type="SAM" id="Phobius"/>
    </source>
</evidence>
<dbReference type="AlphaFoldDB" id="A0A0V8HPB0"/>
<evidence type="ECO:0000259" key="12">
    <source>
        <dbReference type="Pfam" id="PF02687"/>
    </source>
</evidence>
<evidence type="ECO:0000256" key="4">
    <source>
        <dbReference type="ARBA" id="ARBA00016962"/>
    </source>
</evidence>
<protein>
    <recommendedName>
        <fullName evidence="4">Putative hemin transport system permease protein HrtB</fullName>
    </recommendedName>
</protein>
<dbReference type="InterPro" id="IPR051125">
    <property type="entry name" value="ABC-4/HrtB_transporter"/>
</dbReference>
<feature type="domain" description="ABC3 transporter permease C-terminal" evidence="12">
    <location>
        <begin position="240"/>
        <end position="351"/>
    </location>
</feature>
<dbReference type="Proteomes" id="UP000181997">
    <property type="component" value="Unassembled WGS sequence"/>
</dbReference>
<evidence type="ECO:0000256" key="1">
    <source>
        <dbReference type="ARBA" id="ARBA00004651"/>
    </source>
</evidence>
<evidence type="ECO:0000256" key="7">
    <source>
        <dbReference type="ARBA" id="ARBA00022692"/>
    </source>
</evidence>
<reference evidence="14" key="1">
    <citation type="submission" date="2016-08" db="EMBL/GenBank/DDBJ databases">
        <authorList>
            <person name="Varghese N."/>
            <person name="Submissions Spin"/>
        </authorList>
    </citation>
    <scope>NUCLEOTIDE SEQUENCE [LARGE SCALE GENOMIC DNA]</scope>
    <source>
        <strain evidence="14">SGD-1123</strain>
    </source>
</reference>
<feature type="transmembrane region" description="Helical" evidence="11">
    <location>
        <begin position="238"/>
        <end position="259"/>
    </location>
</feature>
<keyword evidence="5" id="KW-0813">Transport</keyword>
<evidence type="ECO:0000256" key="8">
    <source>
        <dbReference type="ARBA" id="ARBA00022989"/>
    </source>
</evidence>
<feature type="transmembrane region" description="Helical" evidence="11">
    <location>
        <begin position="323"/>
        <end position="347"/>
    </location>
</feature>
<dbReference type="GO" id="GO:0005886">
    <property type="term" value="C:plasma membrane"/>
    <property type="evidence" value="ECO:0007669"/>
    <property type="project" value="UniProtKB-SubCell"/>
</dbReference>
<dbReference type="RefSeq" id="WP_058297112.1">
    <property type="nucleotide sequence ID" value="NZ_FMAU01000001.1"/>
</dbReference>
<keyword evidence="7 11" id="KW-0812">Transmembrane</keyword>
<evidence type="ECO:0000313" key="13">
    <source>
        <dbReference type="EMBL" id="SCB73904.1"/>
    </source>
</evidence>
<dbReference type="PANTHER" id="PTHR43738:SF1">
    <property type="entry name" value="HEMIN TRANSPORT SYSTEM PERMEASE PROTEIN HRTB-RELATED"/>
    <property type="match status" value="1"/>
</dbReference>
<dbReference type="Pfam" id="PF02687">
    <property type="entry name" value="FtsX"/>
    <property type="match status" value="1"/>
</dbReference>
<keyword evidence="14" id="KW-1185">Reference proteome</keyword>
<evidence type="ECO:0000256" key="6">
    <source>
        <dbReference type="ARBA" id="ARBA00022475"/>
    </source>
</evidence>
<comment type="function">
    <text evidence="10">Part of the ABC transporter complex hrt involved in hemin import. Responsible for the translocation of the substrate across the membrane.</text>
</comment>
<evidence type="ECO:0000256" key="9">
    <source>
        <dbReference type="ARBA" id="ARBA00023136"/>
    </source>
</evidence>
<feature type="transmembrane region" description="Helical" evidence="11">
    <location>
        <begin position="16"/>
        <end position="40"/>
    </location>
</feature>
<dbReference type="PANTHER" id="PTHR43738">
    <property type="entry name" value="ABC TRANSPORTER, MEMBRANE PROTEIN"/>
    <property type="match status" value="1"/>
</dbReference>
<gene>
    <name evidence="13" type="ORF">GA0061094_0178</name>
</gene>
<sequence length="359" mass="39303">MFSLSLKEIRFYKMRYLLIGFILFFVASLVFIISGLAGGLSSDNASSIQNMDVHAFYLDKGAEGRIDRSRIDVSSNTFSPGIEPLNLQMRSLEKEGTDQTVDITVMAVQPDGFLMPNVTDGESFKSGDASVTADITLQKEGIEIGDRLYDEQFDKVFTVAGFTEQQTFSHTPAVFMNIDLWNDLVPENQKNKVNALVMVEDNQKLREIVKSEVEGGNWVSKDEVIGGIPGYQAEQSSLYMMLAFLIVIAVFVLAAFFFIMTIQKMNEFGVLKAIGAKNGFLIGSTLFQVLILSLVSIGTSVGFTALLPNLLPEDIPFVFDINLILKFSGVLLIVSLAGALVSAANIVKADPLTAMGRAQ</sequence>
<name>A0A0V8HPB0_9BACI</name>
<proteinExistence type="inferred from homology"/>
<evidence type="ECO:0000313" key="14">
    <source>
        <dbReference type="Proteomes" id="UP000181997"/>
    </source>
</evidence>